<dbReference type="InterPro" id="IPR050769">
    <property type="entry name" value="NAT_camello-type"/>
</dbReference>
<dbReference type="KEGG" id="tact:SG35_004495"/>
<dbReference type="EMBL" id="CP059735">
    <property type="protein sequence ID" value="WDD99926.1"/>
    <property type="molecule type" value="Genomic_DNA"/>
</dbReference>
<dbReference type="Gene3D" id="3.40.630.30">
    <property type="match status" value="1"/>
</dbReference>
<organism evidence="3 4">
    <name type="scientific">Thalassomonas actiniarum</name>
    <dbReference type="NCBI Taxonomy" id="485447"/>
    <lineage>
        <taxon>Bacteria</taxon>
        <taxon>Pseudomonadati</taxon>
        <taxon>Pseudomonadota</taxon>
        <taxon>Gammaproteobacteria</taxon>
        <taxon>Alteromonadales</taxon>
        <taxon>Colwelliaceae</taxon>
        <taxon>Thalassomonas</taxon>
    </lineage>
</organism>
<keyword evidence="4" id="KW-1185">Reference proteome</keyword>
<keyword evidence="1" id="KW-0808">Transferase</keyword>
<dbReference type="PANTHER" id="PTHR13947">
    <property type="entry name" value="GNAT FAMILY N-ACETYLTRANSFERASE"/>
    <property type="match status" value="1"/>
</dbReference>
<dbReference type="PROSITE" id="PS51186">
    <property type="entry name" value="GNAT"/>
    <property type="match status" value="1"/>
</dbReference>
<dbReference type="InterPro" id="IPR000182">
    <property type="entry name" value="GNAT_dom"/>
</dbReference>
<proteinExistence type="predicted"/>
<dbReference type="AlphaFoldDB" id="A0AAE9YUK5"/>
<name>A0AAE9YUK5_9GAMM</name>
<accession>A0AAE9YUK5</accession>
<dbReference type="Proteomes" id="UP000032568">
    <property type="component" value="Chromosome"/>
</dbReference>
<evidence type="ECO:0000313" key="3">
    <source>
        <dbReference type="EMBL" id="WDD99926.1"/>
    </source>
</evidence>
<sequence>MIRTVRPGDIGWIISKHGLIYSSEFNFDLGFEVDIARKIVSLIDKKDEFTRLWLKEVDGNKAGSIAVSKGENGIAFINFVLVMDHYRGKGIARELMNCALAHAEQNGFAKVCLETYSCLTSARNLYAQLGFRLSEPVKRLRQYNQNIDQEFWELDLHNKST</sequence>
<evidence type="ECO:0000256" key="1">
    <source>
        <dbReference type="ARBA" id="ARBA00022679"/>
    </source>
</evidence>
<dbReference type="GO" id="GO:0008080">
    <property type="term" value="F:N-acetyltransferase activity"/>
    <property type="evidence" value="ECO:0007669"/>
    <property type="project" value="InterPro"/>
</dbReference>
<dbReference type="SUPFAM" id="SSF55729">
    <property type="entry name" value="Acyl-CoA N-acyltransferases (Nat)"/>
    <property type="match status" value="1"/>
</dbReference>
<reference evidence="3 4" key="1">
    <citation type="journal article" date="2015" name="Genome Announc.">
        <title>Draft Genome Sequences of Marine Isolates of Thalassomonas viridans and Thalassomonas actiniarum.</title>
        <authorList>
            <person name="Olonade I."/>
            <person name="van Zyl L.J."/>
            <person name="Trindade M."/>
        </authorList>
    </citation>
    <scope>NUCLEOTIDE SEQUENCE [LARGE SCALE GENOMIC DNA]</scope>
    <source>
        <strain evidence="3 4">A5K-106</strain>
    </source>
</reference>
<gene>
    <name evidence="3" type="ORF">SG35_004495</name>
</gene>
<feature type="domain" description="N-acetyltransferase" evidence="2">
    <location>
        <begin position="1"/>
        <end position="148"/>
    </location>
</feature>
<dbReference type="Pfam" id="PF00583">
    <property type="entry name" value="Acetyltransf_1"/>
    <property type="match status" value="1"/>
</dbReference>
<dbReference type="PANTHER" id="PTHR13947:SF37">
    <property type="entry name" value="LD18367P"/>
    <property type="match status" value="1"/>
</dbReference>
<evidence type="ECO:0000259" key="2">
    <source>
        <dbReference type="PROSITE" id="PS51186"/>
    </source>
</evidence>
<reference evidence="3 4" key="2">
    <citation type="journal article" date="2022" name="Mar. Drugs">
        <title>Bioassay-Guided Fractionation Leads to the Detection of Cholic Acid Generated by the Rare Thalassomonas sp.</title>
        <authorList>
            <person name="Pheiffer F."/>
            <person name="Schneider Y.K."/>
            <person name="Hansen E.H."/>
            <person name="Andersen J.H."/>
            <person name="Isaksson J."/>
            <person name="Busche T."/>
            <person name="R C."/>
            <person name="Kalinowski J."/>
            <person name="Zyl L.V."/>
            <person name="Trindade M."/>
        </authorList>
    </citation>
    <scope>NUCLEOTIDE SEQUENCE [LARGE SCALE GENOMIC DNA]</scope>
    <source>
        <strain evidence="3 4">A5K-106</strain>
    </source>
</reference>
<dbReference type="CDD" id="cd04301">
    <property type="entry name" value="NAT_SF"/>
    <property type="match status" value="1"/>
</dbReference>
<dbReference type="InterPro" id="IPR016181">
    <property type="entry name" value="Acyl_CoA_acyltransferase"/>
</dbReference>
<protein>
    <submittedName>
        <fullName evidence="3">GNAT family N-acetyltransferase</fullName>
    </submittedName>
</protein>
<dbReference type="RefSeq" id="WP_160298249.1">
    <property type="nucleotide sequence ID" value="NZ_CP059735.1"/>
</dbReference>
<evidence type="ECO:0000313" key="4">
    <source>
        <dbReference type="Proteomes" id="UP000032568"/>
    </source>
</evidence>